<keyword evidence="9 19" id="KW-0808">Transferase</keyword>
<feature type="transmembrane region" description="Helical" evidence="19">
    <location>
        <begin position="34"/>
        <end position="57"/>
    </location>
</feature>
<reference evidence="20 21" key="1">
    <citation type="submission" date="2019-08" db="EMBL/GenBank/DDBJ databases">
        <title>Deep-cultivation of Planctomycetes and their phenomic and genomic characterization uncovers novel biology.</title>
        <authorList>
            <person name="Wiegand S."/>
            <person name="Jogler M."/>
            <person name="Boedeker C."/>
            <person name="Pinto D."/>
            <person name="Vollmers J."/>
            <person name="Rivas-Marin E."/>
            <person name="Kohn T."/>
            <person name="Peeters S.H."/>
            <person name="Heuer A."/>
            <person name="Rast P."/>
            <person name="Oberbeckmann S."/>
            <person name="Bunk B."/>
            <person name="Jeske O."/>
            <person name="Meyerdierks A."/>
            <person name="Storesund J.E."/>
            <person name="Kallscheuer N."/>
            <person name="Luecker S."/>
            <person name="Lage O.M."/>
            <person name="Pohl T."/>
            <person name="Merkel B.J."/>
            <person name="Hornburger P."/>
            <person name="Mueller R.-W."/>
            <person name="Bruemmer F."/>
            <person name="Labrenz M."/>
            <person name="Spormann A.M."/>
            <person name="Op den Camp H."/>
            <person name="Overmann J."/>
            <person name="Amann R."/>
            <person name="Jetten M.S.M."/>
            <person name="Mascher T."/>
            <person name="Medema M.H."/>
            <person name="Devos D.P."/>
            <person name="Kaster A.-K."/>
            <person name="Ovreas L."/>
            <person name="Rohde M."/>
            <person name="Galperin M.Y."/>
            <person name="Jogler C."/>
        </authorList>
    </citation>
    <scope>NUCLEOTIDE SEQUENCE [LARGE SCALE GENOMIC DNA]</scope>
    <source>
        <strain evidence="20 21">UC8</strain>
    </source>
</reference>
<comment type="cofactor">
    <cofactor evidence="1 19">
        <name>Mg(2+)</name>
        <dbReference type="ChEBI" id="CHEBI:18420"/>
    </cofactor>
</comment>
<keyword evidence="8 19" id="KW-0169">Cobalamin biosynthesis</keyword>
<protein>
    <recommendedName>
        <fullName evidence="6 19">Adenosylcobinamide-GDP ribazoletransferase</fullName>
        <ecNumber evidence="5 19">2.7.8.26</ecNumber>
    </recommendedName>
    <alternativeName>
        <fullName evidence="16 19">Cobalamin synthase</fullName>
    </alternativeName>
    <alternativeName>
        <fullName evidence="15 19">Cobalamin-5'-phosphate synthase</fullName>
    </alternativeName>
</protein>
<gene>
    <name evidence="20" type="primary">cobS_1</name>
    <name evidence="19" type="synonym">cobS</name>
    <name evidence="20" type="ORF">UC8_01580</name>
</gene>
<evidence type="ECO:0000256" key="16">
    <source>
        <dbReference type="ARBA" id="ARBA00032853"/>
    </source>
</evidence>
<evidence type="ECO:0000256" key="17">
    <source>
        <dbReference type="ARBA" id="ARBA00048623"/>
    </source>
</evidence>
<dbReference type="GO" id="GO:0009236">
    <property type="term" value="P:cobalamin biosynthetic process"/>
    <property type="evidence" value="ECO:0007669"/>
    <property type="project" value="UniProtKB-UniRule"/>
</dbReference>
<evidence type="ECO:0000256" key="13">
    <source>
        <dbReference type="ARBA" id="ARBA00023136"/>
    </source>
</evidence>
<comment type="similarity">
    <text evidence="4 19">Belongs to the CobS family.</text>
</comment>
<evidence type="ECO:0000256" key="5">
    <source>
        <dbReference type="ARBA" id="ARBA00013200"/>
    </source>
</evidence>
<evidence type="ECO:0000256" key="8">
    <source>
        <dbReference type="ARBA" id="ARBA00022573"/>
    </source>
</evidence>
<dbReference type="AlphaFoldDB" id="A0A5B9QHA1"/>
<feature type="transmembrane region" description="Helical" evidence="19">
    <location>
        <begin position="229"/>
        <end position="250"/>
    </location>
</feature>
<comment type="subcellular location">
    <subcellularLocation>
        <location evidence="2 19">Cell membrane</location>
        <topology evidence="2 19">Multi-pass membrane protein</topology>
    </subcellularLocation>
</comment>
<evidence type="ECO:0000256" key="14">
    <source>
        <dbReference type="ARBA" id="ARBA00025228"/>
    </source>
</evidence>
<dbReference type="EMBL" id="CP042914">
    <property type="protein sequence ID" value="QEG38204.1"/>
    <property type="molecule type" value="Genomic_DNA"/>
</dbReference>
<accession>A0A5B9QHA1</accession>
<evidence type="ECO:0000313" key="21">
    <source>
        <dbReference type="Proteomes" id="UP000325286"/>
    </source>
</evidence>
<evidence type="ECO:0000256" key="3">
    <source>
        <dbReference type="ARBA" id="ARBA00004663"/>
    </source>
</evidence>
<evidence type="ECO:0000256" key="15">
    <source>
        <dbReference type="ARBA" id="ARBA00032605"/>
    </source>
</evidence>
<feature type="transmembrane region" description="Helical" evidence="19">
    <location>
        <begin position="195"/>
        <end position="217"/>
    </location>
</feature>
<proteinExistence type="inferred from homology"/>
<comment type="catalytic activity">
    <reaction evidence="18 19">
        <text>alpha-ribazole 5'-phosphate + adenosylcob(III)inamide-GDP = adenosylcob(III)alamin 5'-phosphate + GMP + H(+)</text>
        <dbReference type="Rhea" id="RHEA:23560"/>
        <dbReference type="ChEBI" id="CHEBI:15378"/>
        <dbReference type="ChEBI" id="CHEBI:57918"/>
        <dbReference type="ChEBI" id="CHEBI:58115"/>
        <dbReference type="ChEBI" id="CHEBI:60487"/>
        <dbReference type="ChEBI" id="CHEBI:60493"/>
        <dbReference type="EC" id="2.7.8.26"/>
    </reaction>
</comment>
<evidence type="ECO:0000256" key="10">
    <source>
        <dbReference type="ARBA" id="ARBA00022692"/>
    </source>
</evidence>
<evidence type="ECO:0000256" key="6">
    <source>
        <dbReference type="ARBA" id="ARBA00015850"/>
    </source>
</evidence>
<name>A0A5B9QHA1_9BACT</name>
<dbReference type="Proteomes" id="UP000325286">
    <property type="component" value="Chromosome"/>
</dbReference>
<evidence type="ECO:0000256" key="12">
    <source>
        <dbReference type="ARBA" id="ARBA00022989"/>
    </source>
</evidence>
<evidence type="ECO:0000256" key="11">
    <source>
        <dbReference type="ARBA" id="ARBA00022842"/>
    </source>
</evidence>
<feature type="transmembrane region" description="Helical" evidence="19">
    <location>
        <begin position="134"/>
        <end position="160"/>
    </location>
</feature>
<keyword evidence="13 19" id="KW-0472">Membrane</keyword>
<keyword evidence="11 19" id="KW-0460">Magnesium</keyword>
<evidence type="ECO:0000256" key="7">
    <source>
        <dbReference type="ARBA" id="ARBA00022475"/>
    </source>
</evidence>
<dbReference type="Pfam" id="PF02654">
    <property type="entry name" value="CobS"/>
    <property type="match status" value="1"/>
</dbReference>
<dbReference type="GO" id="GO:0051073">
    <property type="term" value="F:adenosylcobinamide-GDP ribazoletransferase activity"/>
    <property type="evidence" value="ECO:0007669"/>
    <property type="project" value="UniProtKB-UniRule"/>
</dbReference>
<keyword evidence="12 19" id="KW-1133">Transmembrane helix</keyword>
<evidence type="ECO:0000256" key="1">
    <source>
        <dbReference type="ARBA" id="ARBA00001946"/>
    </source>
</evidence>
<dbReference type="EC" id="2.7.8.26" evidence="5 19"/>
<feature type="transmembrane region" description="Helical" evidence="19">
    <location>
        <begin position="107"/>
        <end position="128"/>
    </location>
</feature>
<sequence>MAAVQFLTRLPVPSSSETSAAAYAATLRRSVVLFPLVGGLVGLATAGVFVVASLIGLPPLVAAIVALGCEALWTGAFHEDAFADTCDALGGGWTRAQVLKIMKDSRLGTYGTVALVVGVGGRAAAMASLVTDGIVWPLLAITAAAAWGRIAIVAMMVFTAPIENRDSHAKDISGMQTGATLLIAALLSLPLWIGWLLFAPLLAIVSLAAATLVLVWFRHKILKRVGGTTGDLLGCSAFLVQLVILIGASAR</sequence>
<dbReference type="InterPro" id="IPR003805">
    <property type="entry name" value="CobS"/>
</dbReference>
<evidence type="ECO:0000256" key="19">
    <source>
        <dbReference type="HAMAP-Rule" id="MF_00719"/>
    </source>
</evidence>
<comment type="function">
    <text evidence="14 19">Joins adenosylcobinamide-GDP and alpha-ribazole to generate adenosylcobalamin (Ado-cobalamin). Also synthesizes adenosylcobalamin 5'-phosphate from adenosylcobinamide-GDP and alpha-ribazole 5'-phosphate.</text>
</comment>
<dbReference type="PANTHER" id="PTHR34148:SF1">
    <property type="entry name" value="ADENOSYLCOBINAMIDE-GDP RIBAZOLETRANSFERASE"/>
    <property type="match status" value="1"/>
</dbReference>
<dbReference type="HAMAP" id="MF_00719">
    <property type="entry name" value="CobS"/>
    <property type="match status" value="1"/>
</dbReference>
<feature type="transmembrane region" description="Helical" evidence="19">
    <location>
        <begin position="172"/>
        <end position="189"/>
    </location>
</feature>
<evidence type="ECO:0000313" key="20">
    <source>
        <dbReference type="EMBL" id="QEG38204.1"/>
    </source>
</evidence>
<comment type="catalytic activity">
    <reaction evidence="17 19">
        <text>alpha-ribazole + adenosylcob(III)inamide-GDP = adenosylcob(III)alamin + GMP + H(+)</text>
        <dbReference type="Rhea" id="RHEA:16049"/>
        <dbReference type="ChEBI" id="CHEBI:10329"/>
        <dbReference type="ChEBI" id="CHEBI:15378"/>
        <dbReference type="ChEBI" id="CHEBI:18408"/>
        <dbReference type="ChEBI" id="CHEBI:58115"/>
        <dbReference type="ChEBI" id="CHEBI:60487"/>
        <dbReference type="EC" id="2.7.8.26"/>
    </reaction>
</comment>
<keyword evidence="10 19" id="KW-0812">Transmembrane</keyword>
<dbReference type="GO" id="GO:0005886">
    <property type="term" value="C:plasma membrane"/>
    <property type="evidence" value="ECO:0007669"/>
    <property type="project" value="UniProtKB-SubCell"/>
</dbReference>
<keyword evidence="7 19" id="KW-1003">Cell membrane</keyword>
<organism evidence="20 21">
    <name type="scientific">Roseimaritima ulvae</name>
    <dbReference type="NCBI Taxonomy" id="980254"/>
    <lineage>
        <taxon>Bacteria</taxon>
        <taxon>Pseudomonadati</taxon>
        <taxon>Planctomycetota</taxon>
        <taxon>Planctomycetia</taxon>
        <taxon>Pirellulales</taxon>
        <taxon>Pirellulaceae</taxon>
        <taxon>Roseimaritima</taxon>
    </lineage>
</organism>
<evidence type="ECO:0000256" key="2">
    <source>
        <dbReference type="ARBA" id="ARBA00004651"/>
    </source>
</evidence>
<dbReference type="UniPathway" id="UPA00148">
    <property type="reaction ID" value="UER00238"/>
</dbReference>
<dbReference type="PANTHER" id="PTHR34148">
    <property type="entry name" value="ADENOSYLCOBINAMIDE-GDP RIBAZOLETRANSFERASE"/>
    <property type="match status" value="1"/>
</dbReference>
<evidence type="ECO:0000256" key="18">
    <source>
        <dbReference type="ARBA" id="ARBA00049504"/>
    </source>
</evidence>
<evidence type="ECO:0000256" key="4">
    <source>
        <dbReference type="ARBA" id="ARBA00010561"/>
    </source>
</evidence>
<dbReference type="GO" id="GO:0008818">
    <property type="term" value="F:cobalamin 5'-phosphate synthase activity"/>
    <property type="evidence" value="ECO:0007669"/>
    <property type="project" value="UniProtKB-UniRule"/>
</dbReference>
<evidence type="ECO:0000256" key="9">
    <source>
        <dbReference type="ARBA" id="ARBA00022679"/>
    </source>
</evidence>
<keyword evidence="21" id="KW-1185">Reference proteome</keyword>
<comment type="pathway">
    <text evidence="3 19">Cofactor biosynthesis; adenosylcobalamin biosynthesis; adenosylcobalamin from cob(II)yrinate a,c-diamide: step 7/7.</text>
</comment>
<dbReference type="KEGG" id="rul:UC8_01580"/>